<comment type="caution">
    <text evidence="9">The sequence shown here is derived from an EMBL/GenBank/DDBJ whole genome shotgun (WGS) entry which is preliminary data.</text>
</comment>
<dbReference type="Proteomes" id="UP000011689">
    <property type="component" value="Unassembled WGS sequence"/>
</dbReference>
<feature type="binding site" evidence="8">
    <location>
        <position position="215"/>
    </location>
    <ligand>
        <name>Zn(2+)</name>
        <dbReference type="ChEBI" id="CHEBI:29105"/>
        <label>2</label>
    </ligand>
</feature>
<dbReference type="PATRIC" id="fig|1227481.4.peg.2850"/>
<dbReference type="InterPro" id="IPR008007">
    <property type="entry name" value="Peptidase_M42"/>
</dbReference>
<gene>
    <name evidence="9" type="ORF">C467_14454</name>
</gene>
<dbReference type="GO" id="GO:0004177">
    <property type="term" value="F:aminopeptidase activity"/>
    <property type="evidence" value="ECO:0007669"/>
    <property type="project" value="UniProtKB-UniRule"/>
</dbReference>
<dbReference type="PANTHER" id="PTHR32481">
    <property type="entry name" value="AMINOPEPTIDASE"/>
    <property type="match status" value="1"/>
</dbReference>
<feature type="active site" description="Proton acceptor" evidence="7">
    <location>
        <position position="214"/>
    </location>
</feature>
<feature type="binding site" evidence="8">
    <location>
        <position position="237"/>
    </location>
    <ligand>
        <name>Zn(2+)</name>
        <dbReference type="ChEBI" id="CHEBI:29105"/>
        <label>1</label>
    </ligand>
</feature>
<evidence type="ECO:0000256" key="8">
    <source>
        <dbReference type="PIRSR" id="PIRSR001123-2"/>
    </source>
</evidence>
<comment type="cofactor">
    <cofactor evidence="8">
        <name>a divalent metal cation</name>
        <dbReference type="ChEBI" id="CHEBI:60240"/>
    </cofactor>
    <text evidence="8">Binds 2 divalent metal cations per subunit.</text>
</comment>
<dbReference type="InterPro" id="IPR023367">
    <property type="entry name" value="Peptidase_M42_dom2"/>
</dbReference>
<feature type="binding site" evidence="8">
    <location>
        <position position="76"/>
    </location>
    <ligand>
        <name>Zn(2+)</name>
        <dbReference type="ChEBI" id="CHEBI:29105"/>
        <label>1</label>
    </ligand>
</feature>
<comment type="similarity">
    <text evidence="1 6">Belongs to the peptidase M42 family.</text>
</comment>
<evidence type="ECO:0000256" key="7">
    <source>
        <dbReference type="PIRSR" id="PIRSR001123-1"/>
    </source>
</evidence>
<dbReference type="SUPFAM" id="SSF53187">
    <property type="entry name" value="Zn-dependent exopeptidases"/>
    <property type="match status" value="1"/>
</dbReference>
<dbReference type="PANTHER" id="PTHR32481:SF0">
    <property type="entry name" value="AMINOPEPTIDASE YPDE-RELATED"/>
    <property type="match status" value="1"/>
</dbReference>
<keyword evidence="5" id="KW-0378">Hydrolase</keyword>
<dbReference type="EMBL" id="AOJO01000064">
    <property type="protein sequence ID" value="ELZ52623.1"/>
    <property type="molecule type" value="Genomic_DNA"/>
</dbReference>
<protein>
    <submittedName>
        <fullName evidence="9">Cellulase</fullName>
    </submittedName>
</protein>
<evidence type="ECO:0000256" key="6">
    <source>
        <dbReference type="PIRNR" id="PIRNR001123"/>
    </source>
</evidence>
<dbReference type="GO" id="GO:0046872">
    <property type="term" value="F:metal ion binding"/>
    <property type="evidence" value="ECO:0007669"/>
    <property type="project" value="UniProtKB-UniRule"/>
</dbReference>
<evidence type="ECO:0000313" key="10">
    <source>
        <dbReference type="Proteomes" id="UP000011689"/>
    </source>
</evidence>
<keyword evidence="3" id="KW-0645">Protease</keyword>
<dbReference type="Gene3D" id="3.40.630.10">
    <property type="entry name" value="Zn peptidases"/>
    <property type="match status" value="1"/>
</dbReference>
<keyword evidence="2" id="KW-0031">Aminopeptidase</keyword>
<evidence type="ECO:0000313" key="9">
    <source>
        <dbReference type="EMBL" id="ELZ52623.1"/>
    </source>
</evidence>
<dbReference type="Gene3D" id="2.40.30.40">
    <property type="entry name" value="Peptidase M42, domain 2"/>
    <property type="match status" value="1"/>
</dbReference>
<name>M0EZX4_9EURY</name>
<feature type="binding site" evidence="8">
    <location>
        <position position="185"/>
    </location>
    <ligand>
        <name>Zn(2+)</name>
        <dbReference type="ChEBI" id="CHEBI:29105"/>
        <label>2</label>
    </ligand>
</feature>
<evidence type="ECO:0000256" key="4">
    <source>
        <dbReference type="ARBA" id="ARBA00022723"/>
    </source>
</evidence>
<feature type="binding site" evidence="8">
    <location>
        <position position="325"/>
    </location>
    <ligand>
        <name>Zn(2+)</name>
        <dbReference type="ChEBI" id="CHEBI:29105"/>
        <label>2</label>
    </ligand>
</feature>
<dbReference type="GO" id="GO:0006508">
    <property type="term" value="P:proteolysis"/>
    <property type="evidence" value="ECO:0007669"/>
    <property type="project" value="UniProtKB-KW"/>
</dbReference>
<sequence>MSRDRQNVTANATFDFDLLARLTDAPGPVGHEDRVRDIVRDELPAVDAVRTDAMGNVVATVDGSADPDYEVLVAAHMDEIGLIVSGVDDDGFLSVEPLGGWNPDALRGHPVTVHAREGDYDGVVGINAAHTAAEEAPEDWTLDDAHVFTGLDPEEATEAFGVGDVVTFDSDLRELGECVSGSALDDRAGVYVLLEAARLADPDVTVHYAATVQEEVGLRGAAALGVDVDPDLVVALDGTLEQSYPGVDPSNAISTLGDGVGIKRKDASVIATPAVVDRLESVAENRDVPFQREVSWNIGTDTAVLQNAGGARPVGALSIPVRYHHSAVETADARDIEAAVDLLTAFLDSEEGTDYGPE</sequence>
<feature type="binding site" evidence="8">
    <location>
        <position position="185"/>
    </location>
    <ligand>
        <name>Zn(2+)</name>
        <dbReference type="ChEBI" id="CHEBI:29105"/>
        <label>1</label>
    </ligand>
</feature>
<dbReference type="PIRSF" id="PIRSF001123">
    <property type="entry name" value="PepA_GA"/>
    <property type="match status" value="1"/>
</dbReference>
<evidence type="ECO:0000256" key="2">
    <source>
        <dbReference type="ARBA" id="ARBA00022438"/>
    </source>
</evidence>
<proteinExistence type="inferred from homology"/>
<dbReference type="Pfam" id="PF05343">
    <property type="entry name" value="Peptidase_M42"/>
    <property type="match status" value="1"/>
</dbReference>
<keyword evidence="4 8" id="KW-0479">Metal-binding</keyword>
<dbReference type="AlphaFoldDB" id="M0EZX4"/>
<keyword evidence="10" id="KW-1185">Reference proteome</keyword>
<reference evidence="9 10" key="1">
    <citation type="journal article" date="2014" name="PLoS Genet.">
        <title>Phylogenetically driven sequencing of extremely halophilic archaea reveals strategies for static and dynamic osmo-response.</title>
        <authorList>
            <person name="Becker E.A."/>
            <person name="Seitzer P.M."/>
            <person name="Tritt A."/>
            <person name="Larsen D."/>
            <person name="Krusor M."/>
            <person name="Yao A.I."/>
            <person name="Wu D."/>
            <person name="Madern D."/>
            <person name="Eisen J.A."/>
            <person name="Darling A.E."/>
            <person name="Facciotti M.T."/>
        </authorList>
    </citation>
    <scope>NUCLEOTIDE SEQUENCE [LARGE SCALE GENOMIC DNA]</scope>
    <source>
        <strain evidence="9 10">ATCC 700873</strain>
    </source>
</reference>
<dbReference type="InterPro" id="IPR051464">
    <property type="entry name" value="Peptidase_M42_aminopept"/>
</dbReference>
<evidence type="ECO:0000256" key="3">
    <source>
        <dbReference type="ARBA" id="ARBA00022670"/>
    </source>
</evidence>
<evidence type="ECO:0000256" key="1">
    <source>
        <dbReference type="ARBA" id="ARBA00006272"/>
    </source>
</evidence>
<evidence type="ECO:0000256" key="5">
    <source>
        <dbReference type="ARBA" id="ARBA00022801"/>
    </source>
</evidence>
<accession>M0EZX4</accession>
<organism evidence="9 10">
    <name type="scientific">Halorubrum hochstenium ATCC 700873</name>
    <dbReference type="NCBI Taxonomy" id="1227481"/>
    <lineage>
        <taxon>Archaea</taxon>
        <taxon>Methanobacteriati</taxon>
        <taxon>Methanobacteriota</taxon>
        <taxon>Stenosarchaea group</taxon>
        <taxon>Halobacteria</taxon>
        <taxon>Halobacteriales</taxon>
        <taxon>Haloferacaceae</taxon>
        <taxon>Halorubrum</taxon>
    </lineage>
</organism>
<dbReference type="SUPFAM" id="SSF101821">
    <property type="entry name" value="Aminopeptidase/glucanase lid domain"/>
    <property type="match status" value="1"/>
</dbReference>